<proteinExistence type="predicted"/>
<dbReference type="EnsemblFungi" id="PTTG_04336-t43_1">
    <property type="protein sequence ID" value="PTTG_04336-t43_1-p1"/>
    <property type="gene ID" value="PTTG_04336"/>
</dbReference>
<evidence type="ECO:0000313" key="3">
    <source>
        <dbReference type="EnsemblFungi" id="PTTG_04336-t43_1-p1"/>
    </source>
</evidence>
<reference evidence="3" key="4">
    <citation type="submission" date="2025-05" db="UniProtKB">
        <authorList>
            <consortium name="EnsemblFungi"/>
        </authorList>
    </citation>
    <scope>IDENTIFICATION</scope>
    <source>
        <strain evidence="3">isolate 1-1 / race 1 (BBBD)</strain>
    </source>
</reference>
<dbReference type="OrthoDB" id="2518168at2759"/>
<dbReference type="Proteomes" id="UP000005240">
    <property type="component" value="Unassembled WGS sequence"/>
</dbReference>
<dbReference type="AlphaFoldDB" id="A0A180G5N2"/>
<protein>
    <submittedName>
        <fullName evidence="2 3">Uncharacterized protein</fullName>
    </submittedName>
</protein>
<reference evidence="3 4" key="3">
    <citation type="journal article" date="2017" name="G3 (Bethesda)">
        <title>Comparative analysis highlights variable genome content of wheat rusts and divergence of the mating loci.</title>
        <authorList>
            <person name="Cuomo C.A."/>
            <person name="Bakkeren G."/>
            <person name="Khalil H.B."/>
            <person name="Panwar V."/>
            <person name="Joly D."/>
            <person name="Linning R."/>
            <person name="Sakthikumar S."/>
            <person name="Song X."/>
            <person name="Adiconis X."/>
            <person name="Fan L."/>
            <person name="Goldberg J.M."/>
            <person name="Levin J.Z."/>
            <person name="Young S."/>
            <person name="Zeng Q."/>
            <person name="Anikster Y."/>
            <person name="Bruce M."/>
            <person name="Wang M."/>
            <person name="Yin C."/>
            <person name="McCallum B."/>
            <person name="Szabo L.J."/>
            <person name="Hulbert S."/>
            <person name="Chen X."/>
            <person name="Fellers J.P."/>
        </authorList>
    </citation>
    <scope>NUCLEOTIDE SEQUENCE</scope>
    <source>
        <strain evidence="3">isolate 1-1 / race 1 (BBBD)</strain>
        <strain evidence="4">Isolate 1-1 / race 1 (BBBD)</strain>
    </source>
</reference>
<evidence type="ECO:0000256" key="1">
    <source>
        <dbReference type="SAM" id="MobiDB-lite"/>
    </source>
</evidence>
<evidence type="ECO:0000313" key="2">
    <source>
        <dbReference type="EMBL" id="OAV87928.1"/>
    </source>
</evidence>
<gene>
    <name evidence="2" type="ORF">PTTG_04336</name>
</gene>
<sequence length="368" mass="39733">MEAQGGKLQWRCIIRNNRVFGVKANVAISTKEEFAAFVAEVVRNPSNNVVIRITMDDPVAHQKQAAAARAQDKNLALNYTPKETHLALQRKANRLVLNPKADVDSAEVIKLVGAITAHIMTKYGCNGETKFIKDPLNPTQSLIGIYTNNLWIWAQALYFSAPNVDMDTPPTTKDFPMTNKPVYTLQELADRMPINARNAKVGPKALQANNSAVKVTPKWVSSSGRILPTCVLPATKVGTPSALGSPSMTMDRPTEDVSPSTRKSMCPPSTSVTDWGEPYSGEMAPISQPRFLSSGPVGIPLASPTTPAREEEQLLDPQASQQIDSLPASPLISNGPLLSVSDLYPADLVPEPDELESSHSALVSAMPS</sequence>
<keyword evidence="4" id="KW-1185">Reference proteome</keyword>
<dbReference type="EMBL" id="ADAS02000250">
    <property type="protein sequence ID" value="OAV87928.1"/>
    <property type="molecule type" value="Genomic_DNA"/>
</dbReference>
<name>A0A180G5N2_PUCT1</name>
<reference evidence="2" key="1">
    <citation type="submission" date="2009-11" db="EMBL/GenBank/DDBJ databases">
        <authorList>
            <consortium name="The Broad Institute Genome Sequencing Platform"/>
            <person name="Ward D."/>
            <person name="Feldgarden M."/>
            <person name="Earl A."/>
            <person name="Young S.K."/>
            <person name="Zeng Q."/>
            <person name="Koehrsen M."/>
            <person name="Alvarado L."/>
            <person name="Berlin A."/>
            <person name="Bochicchio J."/>
            <person name="Borenstein D."/>
            <person name="Chapman S.B."/>
            <person name="Chen Z."/>
            <person name="Engels R."/>
            <person name="Freedman E."/>
            <person name="Gellesch M."/>
            <person name="Goldberg J."/>
            <person name="Griggs A."/>
            <person name="Gujja S."/>
            <person name="Heilman E."/>
            <person name="Heiman D."/>
            <person name="Hepburn T."/>
            <person name="Howarth C."/>
            <person name="Jen D."/>
            <person name="Larson L."/>
            <person name="Lewis B."/>
            <person name="Mehta T."/>
            <person name="Park D."/>
            <person name="Pearson M."/>
            <person name="Roberts A."/>
            <person name="Saif S."/>
            <person name="Shea T."/>
            <person name="Shenoy N."/>
            <person name="Sisk P."/>
            <person name="Stolte C."/>
            <person name="Sykes S."/>
            <person name="Thomson T."/>
            <person name="Walk T."/>
            <person name="White J."/>
            <person name="Yandava C."/>
            <person name="Izard J."/>
            <person name="Baranova O.V."/>
            <person name="Blanton J.M."/>
            <person name="Tanner A.C."/>
            <person name="Dewhirst F.E."/>
            <person name="Haas B."/>
            <person name="Nusbaum C."/>
            <person name="Birren B."/>
        </authorList>
    </citation>
    <scope>NUCLEOTIDE SEQUENCE [LARGE SCALE GENOMIC DNA]</scope>
    <source>
        <strain evidence="2">1-1 BBBD Race 1</strain>
    </source>
</reference>
<organism evidence="2">
    <name type="scientific">Puccinia triticina (isolate 1-1 / race 1 (BBBD))</name>
    <name type="common">Brown leaf rust fungus</name>
    <dbReference type="NCBI Taxonomy" id="630390"/>
    <lineage>
        <taxon>Eukaryota</taxon>
        <taxon>Fungi</taxon>
        <taxon>Dikarya</taxon>
        <taxon>Basidiomycota</taxon>
        <taxon>Pucciniomycotina</taxon>
        <taxon>Pucciniomycetes</taxon>
        <taxon>Pucciniales</taxon>
        <taxon>Pucciniaceae</taxon>
        <taxon>Puccinia</taxon>
    </lineage>
</organism>
<accession>A0A180G5N2</accession>
<dbReference type="VEuPathDB" id="FungiDB:PTTG_04336"/>
<feature type="region of interest" description="Disordered" evidence="1">
    <location>
        <begin position="349"/>
        <end position="368"/>
    </location>
</feature>
<feature type="region of interest" description="Disordered" evidence="1">
    <location>
        <begin position="237"/>
        <end position="331"/>
    </location>
</feature>
<reference evidence="2" key="2">
    <citation type="submission" date="2016-05" db="EMBL/GenBank/DDBJ databases">
        <title>Comparative analysis highlights variable genome content of wheat rusts and divergence of the mating loci.</title>
        <authorList>
            <person name="Cuomo C.A."/>
            <person name="Bakkeren G."/>
            <person name="Szabo L."/>
            <person name="Khalil H."/>
            <person name="Joly D."/>
            <person name="Goldberg J."/>
            <person name="Young S."/>
            <person name="Zeng Q."/>
            <person name="Fellers J."/>
        </authorList>
    </citation>
    <scope>NUCLEOTIDE SEQUENCE [LARGE SCALE GENOMIC DNA]</scope>
    <source>
        <strain evidence="2">1-1 BBBD Race 1</strain>
    </source>
</reference>
<evidence type="ECO:0000313" key="4">
    <source>
        <dbReference type="Proteomes" id="UP000005240"/>
    </source>
</evidence>
<feature type="compositionally biased region" description="Polar residues" evidence="1">
    <location>
        <begin position="257"/>
        <end position="273"/>
    </location>
</feature>